<dbReference type="Pfam" id="PF08922">
    <property type="entry name" value="DUF1905"/>
    <property type="match status" value="1"/>
</dbReference>
<keyword evidence="2" id="KW-1185">Reference proteome</keyword>
<evidence type="ECO:0008006" key="3">
    <source>
        <dbReference type="Google" id="ProtNLM"/>
    </source>
</evidence>
<dbReference type="InterPro" id="IPR015018">
    <property type="entry name" value="DUF1905"/>
</dbReference>
<dbReference type="RefSeq" id="WP_184924394.1">
    <property type="nucleotide sequence ID" value="NZ_JACHMO010000001.1"/>
</dbReference>
<accession>A0A7W9M366</accession>
<organism evidence="1 2">
    <name type="scientific">Saccharothrix ecbatanensis</name>
    <dbReference type="NCBI Taxonomy" id="1105145"/>
    <lineage>
        <taxon>Bacteria</taxon>
        <taxon>Bacillati</taxon>
        <taxon>Actinomycetota</taxon>
        <taxon>Actinomycetes</taxon>
        <taxon>Pseudonocardiales</taxon>
        <taxon>Pseudonocardiaceae</taxon>
        <taxon>Saccharothrix</taxon>
    </lineage>
</organism>
<dbReference type="AlphaFoldDB" id="A0A7W9M366"/>
<dbReference type="EMBL" id="JACHMO010000001">
    <property type="protein sequence ID" value="MBB5805692.1"/>
    <property type="molecule type" value="Genomic_DNA"/>
</dbReference>
<dbReference type="SUPFAM" id="SSF141694">
    <property type="entry name" value="AF2212/PG0164-like"/>
    <property type="match status" value="1"/>
</dbReference>
<dbReference type="Gene3D" id="2.40.30.100">
    <property type="entry name" value="AF2212/PG0164-like"/>
    <property type="match status" value="1"/>
</dbReference>
<dbReference type="Proteomes" id="UP000552097">
    <property type="component" value="Unassembled WGS sequence"/>
</dbReference>
<reference evidence="1 2" key="1">
    <citation type="submission" date="2020-08" db="EMBL/GenBank/DDBJ databases">
        <title>Sequencing the genomes of 1000 actinobacteria strains.</title>
        <authorList>
            <person name="Klenk H.-P."/>
        </authorList>
    </citation>
    <scope>NUCLEOTIDE SEQUENCE [LARGE SCALE GENOMIC DNA]</scope>
    <source>
        <strain evidence="1 2">DSM 45486</strain>
    </source>
</reference>
<evidence type="ECO:0000313" key="2">
    <source>
        <dbReference type="Proteomes" id="UP000552097"/>
    </source>
</evidence>
<protein>
    <recommendedName>
        <fullName evidence="3">DUF1905 domain-containing protein</fullName>
    </recommendedName>
</protein>
<sequence>MHTVTGEVRRFDGPGGWYYVDVPEDVVEGFMERRGLVPVVARVGVTEWRTSLLPKGDGTKFLALKAAVRKAKELDEGDEVTVLLGPP</sequence>
<evidence type="ECO:0000313" key="1">
    <source>
        <dbReference type="EMBL" id="MBB5805692.1"/>
    </source>
</evidence>
<name>A0A7W9M366_9PSEU</name>
<proteinExistence type="predicted"/>
<gene>
    <name evidence="1" type="ORF">F4560_005460</name>
</gene>
<dbReference type="InterPro" id="IPR037079">
    <property type="entry name" value="AF2212/PG0164-like_sf"/>
</dbReference>
<comment type="caution">
    <text evidence="1">The sequence shown here is derived from an EMBL/GenBank/DDBJ whole genome shotgun (WGS) entry which is preliminary data.</text>
</comment>